<organism evidence="9 10">
    <name type="scientific">Phyllobacterium myrsinacearum</name>
    <dbReference type="NCBI Taxonomy" id="28101"/>
    <lineage>
        <taxon>Bacteria</taxon>
        <taxon>Pseudomonadati</taxon>
        <taxon>Pseudomonadota</taxon>
        <taxon>Alphaproteobacteria</taxon>
        <taxon>Hyphomicrobiales</taxon>
        <taxon>Phyllobacteriaceae</taxon>
        <taxon>Phyllobacterium</taxon>
    </lineage>
</organism>
<comment type="caution">
    <text evidence="9">The sequence shown here is derived from an EMBL/GenBank/DDBJ whole genome shotgun (WGS) entry which is preliminary data.</text>
</comment>
<dbReference type="InterPro" id="IPR051791">
    <property type="entry name" value="Pra-immunoreactive"/>
</dbReference>
<keyword evidence="3 6" id="KW-0812">Transmembrane</keyword>
<dbReference type="InterPro" id="IPR025640">
    <property type="entry name" value="GYF_2"/>
</dbReference>
<dbReference type="PANTHER" id="PTHR36115:SF4">
    <property type="entry name" value="MEMBRANE PROTEIN"/>
    <property type="match status" value="1"/>
</dbReference>
<keyword evidence="10" id="KW-1185">Reference proteome</keyword>
<accession>A0A839ENM8</accession>
<dbReference type="EMBL" id="JACGXN010000016">
    <property type="protein sequence ID" value="MBA8881691.1"/>
    <property type="molecule type" value="Genomic_DNA"/>
</dbReference>
<dbReference type="GO" id="GO:0005886">
    <property type="term" value="C:plasma membrane"/>
    <property type="evidence" value="ECO:0007669"/>
    <property type="project" value="UniProtKB-SubCell"/>
</dbReference>
<reference evidence="9 10" key="1">
    <citation type="submission" date="2020-07" db="EMBL/GenBank/DDBJ databases">
        <title>Genomic Encyclopedia of Type Strains, Phase IV (KMG-V): Genome sequencing to study the core and pangenomes of soil and plant-associated prokaryotes.</title>
        <authorList>
            <person name="Whitman W."/>
        </authorList>
    </citation>
    <scope>NUCLEOTIDE SEQUENCE [LARGE SCALE GENOMIC DNA]</scope>
    <source>
        <strain evidence="9 10">AN3</strain>
    </source>
</reference>
<keyword evidence="4 6" id="KW-1133">Transmembrane helix</keyword>
<evidence type="ECO:0000313" key="9">
    <source>
        <dbReference type="EMBL" id="MBA8881691.1"/>
    </source>
</evidence>
<dbReference type="InterPro" id="IPR010432">
    <property type="entry name" value="RDD"/>
</dbReference>
<protein>
    <submittedName>
        <fullName evidence="9">Putative RDD family membrane protein YckC</fullName>
    </submittedName>
</protein>
<feature type="transmembrane region" description="Helical" evidence="6">
    <location>
        <begin position="195"/>
        <end position="215"/>
    </location>
</feature>
<comment type="subcellular location">
    <subcellularLocation>
        <location evidence="1">Cell membrane</location>
        <topology evidence="1">Multi-pass membrane protein</topology>
    </subcellularLocation>
</comment>
<proteinExistence type="predicted"/>
<evidence type="ECO:0000256" key="3">
    <source>
        <dbReference type="ARBA" id="ARBA00022692"/>
    </source>
</evidence>
<dbReference type="Proteomes" id="UP000549052">
    <property type="component" value="Unassembled WGS sequence"/>
</dbReference>
<dbReference type="AlphaFoldDB" id="A0A839ENM8"/>
<dbReference type="Pfam" id="PF14237">
    <property type="entry name" value="GYF_2"/>
    <property type="match status" value="1"/>
</dbReference>
<feature type="domain" description="RDD" evidence="7">
    <location>
        <begin position="98"/>
        <end position="210"/>
    </location>
</feature>
<evidence type="ECO:0000259" key="7">
    <source>
        <dbReference type="Pfam" id="PF06271"/>
    </source>
</evidence>
<sequence>MWHFVENEAPVGPVSEQEMIDRIRDGRIKPSTLVWSEGAVGWEPADTVEAFNRVFRVTPPPLPSATKEPPPVVASATVKEEPRVSLRPEPPVIEVQGSPWSRFAARGLDQVIWSIPMIFVLLMIVAITHSQTFIKLLDNRVAAILMSLPIFGLFNALSMSIFGNTLGKALMGVVVKAKDGAREGFLFYLIRELNVLVVGFGFGIPFVSLFTQLYQHSQVKTKGQASYDKGVARVEVYFTSNVRVGVVLTAVVLATVYFNSPAAEPLAIALGKAAGSLVASFR</sequence>
<name>A0A839ENM8_9HYPH</name>
<keyword evidence="2" id="KW-1003">Cell membrane</keyword>
<evidence type="ECO:0000256" key="2">
    <source>
        <dbReference type="ARBA" id="ARBA00022475"/>
    </source>
</evidence>
<feature type="transmembrane region" description="Helical" evidence="6">
    <location>
        <begin position="236"/>
        <end position="258"/>
    </location>
</feature>
<dbReference type="Pfam" id="PF06271">
    <property type="entry name" value="RDD"/>
    <property type="match status" value="1"/>
</dbReference>
<evidence type="ECO:0000259" key="8">
    <source>
        <dbReference type="Pfam" id="PF14237"/>
    </source>
</evidence>
<dbReference type="PANTHER" id="PTHR36115">
    <property type="entry name" value="PROLINE-RICH ANTIGEN HOMOLOG-RELATED"/>
    <property type="match status" value="1"/>
</dbReference>
<feature type="domain" description="GYF" evidence="8">
    <location>
        <begin position="2"/>
        <end position="50"/>
    </location>
</feature>
<evidence type="ECO:0000256" key="4">
    <source>
        <dbReference type="ARBA" id="ARBA00022989"/>
    </source>
</evidence>
<evidence type="ECO:0000313" key="10">
    <source>
        <dbReference type="Proteomes" id="UP000549052"/>
    </source>
</evidence>
<evidence type="ECO:0000256" key="5">
    <source>
        <dbReference type="ARBA" id="ARBA00023136"/>
    </source>
</evidence>
<feature type="transmembrane region" description="Helical" evidence="6">
    <location>
        <begin position="111"/>
        <end position="129"/>
    </location>
</feature>
<feature type="transmembrane region" description="Helical" evidence="6">
    <location>
        <begin position="141"/>
        <end position="162"/>
    </location>
</feature>
<evidence type="ECO:0000256" key="6">
    <source>
        <dbReference type="SAM" id="Phobius"/>
    </source>
</evidence>
<keyword evidence="5 6" id="KW-0472">Membrane</keyword>
<gene>
    <name evidence="9" type="ORF">FHW16_005436</name>
</gene>
<evidence type="ECO:0000256" key="1">
    <source>
        <dbReference type="ARBA" id="ARBA00004651"/>
    </source>
</evidence>
<dbReference type="RefSeq" id="WP_182552243.1">
    <property type="nucleotide sequence ID" value="NZ_JACGXN010000016.1"/>
</dbReference>